<dbReference type="Proteomes" id="UP000256805">
    <property type="component" value="Unassembled WGS sequence"/>
</dbReference>
<evidence type="ECO:0000313" key="2">
    <source>
        <dbReference type="EMBL" id="SPR98784.1"/>
    </source>
</evidence>
<accession>A0A375J0R7</accession>
<evidence type="ECO:0000256" key="1">
    <source>
        <dbReference type="SAM" id="MobiDB-lite"/>
    </source>
</evidence>
<evidence type="ECO:0000313" key="3">
    <source>
        <dbReference type="Proteomes" id="UP000256805"/>
    </source>
</evidence>
<proteinExistence type="predicted"/>
<name>A0A375J0R7_9BURK</name>
<feature type="region of interest" description="Disordered" evidence="1">
    <location>
        <begin position="24"/>
        <end position="56"/>
    </location>
</feature>
<sequence length="73" mass="7674">MRCRWNGPRCGWHARRTVRFAAGTEPGDSALNHAAGADTPAGPRLSHSPITRKSSVTTAGAAAAYAEFSAARH</sequence>
<dbReference type="EMBL" id="OVTA01000027">
    <property type="protein sequence ID" value="SPR98784.1"/>
    <property type="molecule type" value="Genomic_DNA"/>
</dbReference>
<dbReference type="AlphaFoldDB" id="A0A375J0R7"/>
<reference evidence="2 3" key="1">
    <citation type="submission" date="2018-01" db="EMBL/GenBank/DDBJ databases">
        <authorList>
            <person name="Gaut B.S."/>
            <person name="Morton B.R."/>
            <person name="Clegg M.T."/>
            <person name="Duvall M.R."/>
        </authorList>
    </citation>
    <scope>NUCLEOTIDE SEQUENCE [LARGE SCALE GENOMIC DNA]</scope>
    <source>
        <strain evidence="2">Cupriavidus taiwanensis cmp 52</strain>
    </source>
</reference>
<protein>
    <submittedName>
        <fullName evidence="2">Uncharacterized protein</fullName>
    </submittedName>
</protein>
<organism evidence="2 3">
    <name type="scientific">Cupriavidus taiwanensis</name>
    <dbReference type="NCBI Taxonomy" id="164546"/>
    <lineage>
        <taxon>Bacteria</taxon>
        <taxon>Pseudomonadati</taxon>
        <taxon>Pseudomonadota</taxon>
        <taxon>Betaproteobacteria</taxon>
        <taxon>Burkholderiales</taxon>
        <taxon>Burkholderiaceae</taxon>
        <taxon>Cupriavidus</taxon>
    </lineage>
</organism>
<gene>
    <name evidence="2" type="ORF">CBM2634_A50002</name>
</gene>